<name>A0A8S1HSA3_9PELO</name>
<feature type="compositionally biased region" description="Low complexity" evidence="1">
    <location>
        <begin position="194"/>
        <end position="219"/>
    </location>
</feature>
<dbReference type="AlphaFoldDB" id="A0A8S1HSA3"/>
<accession>A0A8S1HSA3</accession>
<protein>
    <submittedName>
        <fullName evidence="2">Uncharacterized protein</fullName>
    </submittedName>
</protein>
<feature type="compositionally biased region" description="Low complexity" evidence="1">
    <location>
        <begin position="39"/>
        <end position="52"/>
    </location>
</feature>
<evidence type="ECO:0000313" key="3">
    <source>
        <dbReference type="Proteomes" id="UP000835052"/>
    </source>
</evidence>
<comment type="caution">
    <text evidence="2">The sequence shown here is derived from an EMBL/GenBank/DDBJ whole genome shotgun (WGS) entry which is preliminary data.</text>
</comment>
<evidence type="ECO:0000313" key="2">
    <source>
        <dbReference type="EMBL" id="CAD6199570.1"/>
    </source>
</evidence>
<feature type="compositionally biased region" description="Polar residues" evidence="1">
    <location>
        <begin position="170"/>
        <end position="192"/>
    </location>
</feature>
<feature type="compositionally biased region" description="Polar residues" evidence="1">
    <location>
        <begin position="77"/>
        <end position="92"/>
    </location>
</feature>
<reference evidence="2" key="1">
    <citation type="submission" date="2020-10" db="EMBL/GenBank/DDBJ databases">
        <authorList>
            <person name="Kikuchi T."/>
        </authorList>
    </citation>
    <scope>NUCLEOTIDE SEQUENCE</scope>
    <source>
        <strain evidence="2">NKZ352</strain>
    </source>
</reference>
<keyword evidence="3" id="KW-1185">Reference proteome</keyword>
<proteinExistence type="predicted"/>
<organism evidence="2 3">
    <name type="scientific">Caenorhabditis auriculariae</name>
    <dbReference type="NCBI Taxonomy" id="2777116"/>
    <lineage>
        <taxon>Eukaryota</taxon>
        <taxon>Metazoa</taxon>
        <taxon>Ecdysozoa</taxon>
        <taxon>Nematoda</taxon>
        <taxon>Chromadorea</taxon>
        <taxon>Rhabditida</taxon>
        <taxon>Rhabditina</taxon>
        <taxon>Rhabditomorpha</taxon>
        <taxon>Rhabditoidea</taxon>
        <taxon>Rhabditidae</taxon>
        <taxon>Peloderinae</taxon>
        <taxon>Caenorhabditis</taxon>
    </lineage>
</organism>
<dbReference type="Proteomes" id="UP000835052">
    <property type="component" value="Unassembled WGS sequence"/>
</dbReference>
<sequence length="219" mass="23475">MYSGSTRARSGSVDRRSASREPAPYRTAYGRERDRAPQSNSTTASRFSRATSYDPFASGKTRVAMPNNFPSPYGRSGMSSSYNSDYKTLSNRYGSTEQLSSSSSTYKSPYSTSSSSYRSPATSSTSTSYNSPRRAGSVGVGFSGELSSARSGSQRDLTTVGFSRYRPTDSAGTSGYSSALSKYRAESTTSDVGSRYQSSYSRSNTSSASSTPTSNRVTF</sequence>
<gene>
    <name evidence="2" type="ORF">CAUJ_LOCUS15472</name>
</gene>
<dbReference type="EMBL" id="CAJGYM010000184">
    <property type="protein sequence ID" value="CAD6199570.1"/>
    <property type="molecule type" value="Genomic_DNA"/>
</dbReference>
<feature type="compositionally biased region" description="Low complexity" evidence="1">
    <location>
        <begin position="93"/>
        <end position="132"/>
    </location>
</feature>
<feature type="compositionally biased region" description="Polar residues" evidence="1">
    <location>
        <begin position="145"/>
        <end position="161"/>
    </location>
</feature>
<feature type="region of interest" description="Disordered" evidence="1">
    <location>
        <begin position="1"/>
        <end position="219"/>
    </location>
</feature>
<evidence type="ECO:0000256" key="1">
    <source>
        <dbReference type="SAM" id="MobiDB-lite"/>
    </source>
</evidence>